<proteinExistence type="inferred from homology"/>
<sequence>MKIYAIVIAGAAALLGATACGHKASRTQVPVPHIAVAEAHKRELPTRMQFVGQTYSLSDVTIQPRVSGYLLSTHYEQGMPVKKGQLLFRIDPNPMQVKVTQAEAALAAARSQLVEAQNNYNRSVPLARINAISQSALDQATAALASAKANLRSAQAALRSANLDLSYTTIYAPADGVIGETVGSVGDYVGPGTNNTVLNTISNIDSIYVHISIPTTKYLSIVQRDSLDRPLYDNAGLLTDVDMILADGTLYPYKGEYKFTERAVDTRTGAVVIRVLFPNPERYLGPGQYVKVNANVGGGTGTVLVPQRSVVQSQGVNSVYVVGKDSTVEYRKVELGDTYGSEWGIVEGLRPGEWVLTEGLLKVRSGMKIVPEPIAASDSVAHK</sequence>
<evidence type="ECO:0000259" key="7">
    <source>
        <dbReference type="Pfam" id="PF25944"/>
    </source>
</evidence>
<dbReference type="GO" id="GO:0030313">
    <property type="term" value="C:cell envelope"/>
    <property type="evidence" value="ECO:0007669"/>
    <property type="project" value="UniProtKB-SubCell"/>
</dbReference>
<dbReference type="Gene3D" id="2.40.30.170">
    <property type="match status" value="1"/>
</dbReference>
<feature type="domain" description="Multidrug resistance protein MdtA-like alpha-helical hairpin" evidence="5">
    <location>
        <begin position="99"/>
        <end position="168"/>
    </location>
</feature>
<reference evidence="9 10" key="1">
    <citation type="submission" date="2018-06" db="EMBL/GenBank/DDBJ databases">
        <authorList>
            <consortium name="Pathogen Informatics"/>
            <person name="Doyle S."/>
        </authorList>
    </citation>
    <scope>NUCLEOTIDE SEQUENCE [LARGE SCALE GENOMIC DNA]</scope>
    <source>
        <strain evidence="9 10">NCTC11190</strain>
    </source>
</reference>
<dbReference type="PROSITE" id="PS51257">
    <property type="entry name" value="PROKAR_LIPOPROTEIN"/>
    <property type="match status" value="1"/>
</dbReference>
<comment type="similarity">
    <text evidence="2">Belongs to the membrane fusion protein (MFP) (TC 8.A.1) family.</text>
</comment>
<dbReference type="Gene3D" id="2.40.420.20">
    <property type="match status" value="1"/>
</dbReference>
<evidence type="ECO:0000259" key="6">
    <source>
        <dbReference type="Pfam" id="PF25917"/>
    </source>
</evidence>
<dbReference type="InterPro" id="IPR058624">
    <property type="entry name" value="MdtA-like_HH"/>
</dbReference>
<dbReference type="AlphaFoldDB" id="A0A379MRT5"/>
<dbReference type="Pfam" id="PF25917">
    <property type="entry name" value="BSH_RND"/>
    <property type="match status" value="1"/>
</dbReference>
<dbReference type="GO" id="GO:0022857">
    <property type="term" value="F:transmembrane transporter activity"/>
    <property type="evidence" value="ECO:0007669"/>
    <property type="project" value="InterPro"/>
</dbReference>
<dbReference type="InterPro" id="IPR058627">
    <property type="entry name" value="MdtA-like_C"/>
</dbReference>
<dbReference type="Pfam" id="PF25944">
    <property type="entry name" value="Beta-barrel_RND"/>
    <property type="match status" value="1"/>
</dbReference>
<dbReference type="NCBIfam" id="TIGR01730">
    <property type="entry name" value="RND_mfp"/>
    <property type="match status" value="1"/>
</dbReference>
<keyword evidence="10" id="KW-1185">Reference proteome</keyword>
<gene>
    <name evidence="9" type="primary">ttgA</name>
    <name evidence="9" type="ORF">NCTC11190_01668</name>
</gene>
<dbReference type="Gene3D" id="2.40.50.100">
    <property type="match status" value="1"/>
</dbReference>
<feature type="domain" description="Multidrug resistance protein MdtA-like C-terminal permuted SH3" evidence="8">
    <location>
        <begin position="303"/>
        <end position="360"/>
    </location>
</feature>
<feature type="chain" id="PRO_5016573857" evidence="4">
    <location>
        <begin position="20"/>
        <end position="383"/>
    </location>
</feature>
<dbReference type="Pfam" id="PF25967">
    <property type="entry name" value="RND-MFP_C"/>
    <property type="match status" value="1"/>
</dbReference>
<name>A0A379MRT5_9BACT</name>
<evidence type="ECO:0000313" key="9">
    <source>
        <dbReference type="EMBL" id="SUE34444.1"/>
    </source>
</evidence>
<organism evidence="9 10">
    <name type="scientific">Rikenella microfusus</name>
    <dbReference type="NCBI Taxonomy" id="28139"/>
    <lineage>
        <taxon>Bacteria</taxon>
        <taxon>Pseudomonadati</taxon>
        <taxon>Bacteroidota</taxon>
        <taxon>Bacteroidia</taxon>
        <taxon>Bacteroidales</taxon>
        <taxon>Rikenellaceae</taxon>
        <taxon>Rikenella</taxon>
    </lineage>
</organism>
<dbReference type="OrthoDB" id="9801814at2"/>
<feature type="coiled-coil region" evidence="3">
    <location>
        <begin position="99"/>
        <end position="164"/>
    </location>
</feature>
<dbReference type="PANTHER" id="PTHR30158">
    <property type="entry name" value="ACRA/E-RELATED COMPONENT OF DRUG EFFLUX TRANSPORTER"/>
    <property type="match status" value="1"/>
</dbReference>
<dbReference type="Pfam" id="PF25876">
    <property type="entry name" value="HH_MFP_RND"/>
    <property type="match status" value="1"/>
</dbReference>
<dbReference type="Gene3D" id="1.10.287.470">
    <property type="entry name" value="Helix hairpin bin"/>
    <property type="match status" value="1"/>
</dbReference>
<evidence type="ECO:0000256" key="4">
    <source>
        <dbReference type="SAM" id="SignalP"/>
    </source>
</evidence>
<dbReference type="SUPFAM" id="SSF111369">
    <property type="entry name" value="HlyD-like secretion proteins"/>
    <property type="match status" value="1"/>
</dbReference>
<feature type="signal peptide" evidence="4">
    <location>
        <begin position="1"/>
        <end position="19"/>
    </location>
</feature>
<accession>A0A379MRT5</accession>
<dbReference type="GO" id="GO:0046677">
    <property type="term" value="P:response to antibiotic"/>
    <property type="evidence" value="ECO:0007669"/>
    <property type="project" value="TreeGrafter"/>
</dbReference>
<dbReference type="GO" id="GO:0005886">
    <property type="term" value="C:plasma membrane"/>
    <property type="evidence" value="ECO:0007669"/>
    <property type="project" value="TreeGrafter"/>
</dbReference>
<feature type="domain" description="Multidrug resistance protein MdtA-like beta-barrel" evidence="7">
    <location>
        <begin position="207"/>
        <end position="296"/>
    </location>
</feature>
<dbReference type="EMBL" id="UGVL01000001">
    <property type="protein sequence ID" value="SUE34444.1"/>
    <property type="molecule type" value="Genomic_DNA"/>
</dbReference>
<evidence type="ECO:0000256" key="1">
    <source>
        <dbReference type="ARBA" id="ARBA00004196"/>
    </source>
</evidence>
<dbReference type="Proteomes" id="UP000255233">
    <property type="component" value="Unassembled WGS sequence"/>
</dbReference>
<evidence type="ECO:0000259" key="5">
    <source>
        <dbReference type="Pfam" id="PF25876"/>
    </source>
</evidence>
<comment type="subcellular location">
    <subcellularLocation>
        <location evidence="1">Cell envelope</location>
    </subcellularLocation>
</comment>
<dbReference type="RefSeq" id="WP_027291694.1">
    <property type="nucleotide sequence ID" value="NZ_CALVFX010000001.1"/>
</dbReference>
<evidence type="ECO:0000256" key="2">
    <source>
        <dbReference type="ARBA" id="ARBA00009477"/>
    </source>
</evidence>
<protein>
    <submittedName>
        <fullName evidence="9">Probable efflux pump periplasmic linker ttgA</fullName>
    </submittedName>
</protein>
<dbReference type="InterPro" id="IPR058625">
    <property type="entry name" value="MdtA-like_BSH"/>
</dbReference>
<dbReference type="STRING" id="880526.GCA_000427365_02151"/>
<evidence type="ECO:0000256" key="3">
    <source>
        <dbReference type="SAM" id="Coils"/>
    </source>
</evidence>
<dbReference type="InterPro" id="IPR006143">
    <property type="entry name" value="RND_pump_MFP"/>
</dbReference>
<evidence type="ECO:0000313" key="10">
    <source>
        <dbReference type="Proteomes" id="UP000255233"/>
    </source>
</evidence>
<feature type="domain" description="Multidrug resistance protein MdtA-like barrel-sandwich hybrid" evidence="6">
    <location>
        <begin position="60"/>
        <end position="197"/>
    </location>
</feature>
<dbReference type="InterPro" id="IPR058626">
    <property type="entry name" value="MdtA-like_b-barrel"/>
</dbReference>
<keyword evidence="4" id="KW-0732">Signal</keyword>
<evidence type="ECO:0000259" key="8">
    <source>
        <dbReference type="Pfam" id="PF25967"/>
    </source>
</evidence>
<keyword evidence="3" id="KW-0175">Coiled coil</keyword>